<organism evidence="3 4">
    <name type="scientific">Parahalioglobus pacificus</name>
    <dbReference type="NCBI Taxonomy" id="930806"/>
    <lineage>
        <taxon>Bacteria</taxon>
        <taxon>Pseudomonadati</taxon>
        <taxon>Pseudomonadota</taxon>
        <taxon>Gammaproteobacteria</taxon>
        <taxon>Cellvibrionales</taxon>
        <taxon>Halieaceae</taxon>
        <taxon>Parahalioglobus</taxon>
    </lineage>
</organism>
<keyword evidence="4" id="KW-1185">Reference proteome</keyword>
<protein>
    <recommendedName>
        <fullName evidence="2">DUF6868 domain-containing protein</fullName>
    </recommendedName>
</protein>
<gene>
    <name evidence="3" type="ORF">GCM10007053_00070</name>
</gene>
<comment type="caution">
    <text evidence="3">The sequence shown here is derived from an EMBL/GenBank/DDBJ whole genome shotgun (WGS) entry which is preliminary data.</text>
</comment>
<feature type="domain" description="DUF6868" evidence="2">
    <location>
        <begin position="4"/>
        <end position="80"/>
    </location>
</feature>
<dbReference type="EMBL" id="BMYM01000001">
    <property type="protein sequence ID" value="GHD24908.1"/>
    <property type="molecule type" value="Genomic_DNA"/>
</dbReference>
<reference evidence="3" key="2">
    <citation type="submission" date="2020-09" db="EMBL/GenBank/DDBJ databases">
        <authorList>
            <person name="Sun Q."/>
            <person name="Kim S."/>
        </authorList>
    </citation>
    <scope>NUCLEOTIDE SEQUENCE</scope>
    <source>
        <strain evidence="3">KCTC 23430</strain>
    </source>
</reference>
<evidence type="ECO:0000256" key="1">
    <source>
        <dbReference type="SAM" id="Phobius"/>
    </source>
</evidence>
<keyword evidence="1" id="KW-0472">Membrane</keyword>
<feature type="transmembrane region" description="Helical" evidence="1">
    <location>
        <begin position="6"/>
        <end position="32"/>
    </location>
</feature>
<dbReference type="Pfam" id="PF21742">
    <property type="entry name" value="DUF6868"/>
    <property type="match status" value="1"/>
</dbReference>
<name>A0A918XCI2_9GAMM</name>
<evidence type="ECO:0000313" key="3">
    <source>
        <dbReference type="EMBL" id="GHD24908.1"/>
    </source>
</evidence>
<sequence>MDSIQLATTFFGWCSVVNVGVYLLTALVLMFFREPVKKLHSKIAAVPSGQLDELYFSYLANFKIAILILNLTPYIALKLMA</sequence>
<keyword evidence="1" id="KW-0812">Transmembrane</keyword>
<dbReference type="AlphaFoldDB" id="A0A918XCI2"/>
<evidence type="ECO:0000259" key="2">
    <source>
        <dbReference type="Pfam" id="PF21742"/>
    </source>
</evidence>
<feature type="transmembrane region" description="Helical" evidence="1">
    <location>
        <begin position="53"/>
        <end position="76"/>
    </location>
</feature>
<dbReference type="InterPro" id="IPR049220">
    <property type="entry name" value="DUF6868"/>
</dbReference>
<proteinExistence type="predicted"/>
<keyword evidence="1" id="KW-1133">Transmembrane helix</keyword>
<dbReference type="Proteomes" id="UP000644693">
    <property type="component" value="Unassembled WGS sequence"/>
</dbReference>
<reference evidence="3" key="1">
    <citation type="journal article" date="2014" name="Int. J. Syst. Evol. Microbiol.">
        <title>Complete genome sequence of Corynebacterium casei LMG S-19264T (=DSM 44701T), isolated from a smear-ripened cheese.</title>
        <authorList>
            <consortium name="US DOE Joint Genome Institute (JGI-PGF)"/>
            <person name="Walter F."/>
            <person name="Albersmeier A."/>
            <person name="Kalinowski J."/>
            <person name="Ruckert C."/>
        </authorList>
    </citation>
    <scope>NUCLEOTIDE SEQUENCE</scope>
    <source>
        <strain evidence="3">KCTC 23430</strain>
    </source>
</reference>
<accession>A0A918XCI2</accession>
<dbReference type="RefSeq" id="WP_189474019.1">
    <property type="nucleotide sequence ID" value="NZ_BMYM01000001.1"/>
</dbReference>
<evidence type="ECO:0000313" key="4">
    <source>
        <dbReference type="Proteomes" id="UP000644693"/>
    </source>
</evidence>